<organism evidence="6 7">
    <name type="scientific">Protopolystoma xenopodis</name>
    <dbReference type="NCBI Taxonomy" id="117903"/>
    <lineage>
        <taxon>Eukaryota</taxon>
        <taxon>Metazoa</taxon>
        <taxon>Spiralia</taxon>
        <taxon>Lophotrochozoa</taxon>
        <taxon>Platyhelminthes</taxon>
        <taxon>Monogenea</taxon>
        <taxon>Polyopisthocotylea</taxon>
        <taxon>Polystomatidea</taxon>
        <taxon>Polystomatidae</taxon>
        <taxon>Protopolystoma</taxon>
    </lineage>
</organism>
<evidence type="ECO:0000259" key="5">
    <source>
        <dbReference type="PROSITE" id="PS50011"/>
    </source>
</evidence>
<evidence type="ECO:0000313" key="6">
    <source>
        <dbReference type="EMBL" id="VEL35580.1"/>
    </source>
</evidence>
<dbReference type="GO" id="GO:0005524">
    <property type="term" value="F:ATP binding"/>
    <property type="evidence" value="ECO:0007669"/>
    <property type="project" value="InterPro"/>
</dbReference>
<dbReference type="EMBL" id="CAAALY010250152">
    <property type="protein sequence ID" value="VEL35580.1"/>
    <property type="molecule type" value="Genomic_DNA"/>
</dbReference>
<dbReference type="GO" id="GO:0031032">
    <property type="term" value="P:actomyosin structure organization"/>
    <property type="evidence" value="ECO:0007669"/>
    <property type="project" value="TreeGrafter"/>
</dbReference>
<dbReference type="Proteomes" id="UP000784294">
    <property type="component" value="Unassembled WGS sequence"/>
</dbReference>
<evidence type="ECO:0000256" key="3">
    <source>
        <dbReference type="ARBA" id="ARBA00048679"/>
    </source>
</evidence>
<evidence type="ECO:0000256" key="1">
    <source>
        <dbReference type="ARBA" id="ARBA00022553"/>
    </source>
</evidence>
<comment type="catalytic activity">
    <reaction evidence="2">
        <text>L-threonyl-[protein] + ATP = O-phospho-L-threonyl-[protein] + ADP + H(+)</text>
        <dbReference type="Rhea" id="RHEA:46608"/>
        <dbReference type="Rhea" id="RHEA-COMP:11060"/>
        <dbReference type="Rhea" id="RHEA-COMP:11605"/>
        <dbReference type="ChEBI" id="CHEBI:15378"/>
        <dbReference type="ChEBI" id="CHEBI:30013"/>
        <dbReference type="ChEBI" id="CHEBI:30616"/>
        <dbReference type="ChEBI" id="CHEBI:61977"/>
        <dbReference type="ChEBI" id="CHEBI:456216"/>
        <dbReference type="EC" id="2.7.11.1"/>
    </reaction>
</comment>
<dbReference type="Gene3D" id="1.10.510.10">
    <property type="entry name" value="Transferase(Phosphotransferase) domain 1"/>
    <property type="match status" value="1"/>
</dbReference>
<reference evidence="6" key="1">
    <citation type="submission" date="2018-11" db="EMBL/GenBank/DDBJ databases">
        <authorList>
            <consortium name="Pathogen Informatics"/>
        </authorList>
    </citation>
    <scope>NUCLEOTIDE SEQUENCE</scope>
</reference>
<keyword evidence="7" id="KW-1185">Reference proteome</keyword>
<feature type="domain" description="Protein kinase" evidence="5">
    <location>
        <begin position="1"/>
        <end position="102"/>
    </location>
</feature>
<dbReference type="GO" id="GO:0005856">
    <property type="term" value="C:cytoskeleton"/>
    <property type="evidence" value="ECO:0007669"/>
    <property type="project" value="TreeGrafter"/>
</dbReference>
<proteinExistence type="predicted"/>
<name>A0A3S5CNL0_9PLAT</name>
<feature type="compositionally biased region" description="Polar residues" evidence="4">
    <location>
        <begin position="119"/>
        <end position="137"/>
    </location>
</feature>
<dbReference type="InterPro" id="IPR050839">
    <property type="entry name" value="Rho-assoc_Ser/Thr_Kinase"/>
</dbReference>
<sequence>MISFCNPTQSSGGGEYGFEADWWALGVLVYEMLFAETPFYSETLVSTYSKIMSHSQSLHFPTDAGVSDEVIDFMGVLLTDASVRLGSRLPEDGADVLEHPWFSHAWAKLHRRHFMWGTGKQQNTDSSIPPSGDTENGQDVRPRTNKQEDGE</sequence>
<evidence type="ECO:0000313" key="7">
    <source>
        <dbReference type="Proteomes" id="UP000784294"/>
    </source>
</evidence>
<keyword evidence="1" id="KW-0597">Phosphoprotein</keyword>
<accession>A0A3S5CNL0</accession>
<comment type="catalytic activity">
    <reaction evidence="3">
        <text>L-seryl-[protein] + ATP = O-phospho-L-seryl-[protein] + ADP + H(+)</text>
        <dbReference type="Rhea" id="RHEA:17989"/>
        <dbReference type="Rhea" id="RHEA-COMP:9863"/>
        <dbReference type="Rhea" id="RHEA-COMP:11604"/>
        <dbReference type="ChEBI" id="CHEBI:15378"/>
        <dbReference type="ChEBI" id="CHEBI:29999"/>
        <dbReference type="ChEBI" id="CHEBI:30616"/>
        <dbReference type="ChEBI" id="CHEBI:83421"/>
        <dbReference type="ChEBI" id="CHEBI:456216"/>
        <dbReference type="EC" id="2.7.11.1"/>
    </reaction>
</comment>
<dbReference type="PROSITE" id="PS50011">
    <property type="entry name" value="PROTEIN_KINASE_DOM"/>
    <property type="match status" value="1"/>
</dbReference>
<dbReference type="PANTHER" id="PTHR22988:SF71">
    <property type="entry name" value="CITRON RHO-INTERACTING KINASE"/>
    <property type="match status" value="1"/>
</dbReference>
<feature type="region of interest" description="Disordered" evidence="4">
    <location>
        <begin position="119"/>
        <end position="151"/>
    </location>
</feature>
<evidence type="ECO:0000256" key="2">
    <source>
        <dbReference type="ARBA" id="ARBA00047899"/>
    </source>
</evidence>
<dbReference type="AlphaFoldDB" id="A0A3S5CNL0"/>
<dbReference type="GO" id="GO:0005737">
    <property type="term" value="C:cytoplasm"/>
    <property type="evidence" value="ECO:0007669"/>
    <property type="project" value="TreeGrafter"/>
</dbReference>
<feature type="compositionally biased region" description="Basic and acidic residues" evidence="4">
    <location>
        <begin position="138"/>
        <end position="151"/>
    </location>
</feature>
<dbReference type="SUPFAM" id="SSF56112">
    <property type="entry name" value="Protein kinase-like (PK-like)"/>
    <property type="match status" value="1"/>
</dbReference>
<evidence type="ECO:0000256" key="4">
    <source>
        <dbReference type="SAM" id="MobiDB-lite"/>
    </source>
</evidence>
<dbReference type="InterPro" id="IPR011009">
    <property type="entry name" value="Kinase-like_dom_sf"/>
</dbReference>
<gene>
    <name evidence="6" type="ORF">PXEA_LOCUS29020</name>
</gene>
<dbReference type="OrthoDB" id="6278579at2759"/>
<protein>
    <recommendedName>
        <fullName evidence="5">Protein kinase domain-containing protein</fullName>
    </recommendedName>
</protein>
<dbReference type="GO" id="GO:0004674">
    <property type="term" value="F:protein serine/threonine kinase activity"/>
    <property type="evidence" value="ECO:0007669"/>
    <property type="project" value="UniProtKB-EC"/>
</dbReference>
<dbReference type="InterPro" id="IPR000719">
    <property type="entry name" value="Prot_kinase_dom"/>
</dbReference>
<comment type="caution">
    <text evidence="6">The sequence shown here is derived from an EMBL/GenBank/DDBJ whole genome shotgun (WGS) entry which is preliminary data.</text>
</comment>
<dbReference type="PANTHER" id="PTHR22988">
    <property type="entry name" value="MYOTONIC DYSTROPHY S/T KINASE-RELATED"/>
    <property type="match status" value="1"/>
</dbReference>
<dbReference type="Pfam" id="PF00069">
    <property type="entry name" value="Pkinase"/>
    <property type="match status" value="1"/>
</dbReference>